<keyword evidence="2" id="KW-1185">Reference proteome</keyword>
<dbReference type="Proteomes" id="UP000021369">
    <property type="component" value="Unassembled WGS sequence"/>
</dbReference>
<protein>
    <submittedName>
        <fullName evidence="1">Uncharacterized protein</fullName>
    </submittedName>
</protein>
<dbReference type="AlphaFoldDB" id="A0A011VX40"/>
<reference evidence="1 2" key="1">
    <citation type="submission" date="2013-06" db="EMBL/GenBank/DDBJ databases">
        <title>Rumen cellulosomics: divergent fiber-degrading strategies revealed by comparative genome-wide analysis of six Ruminococcal strains.</title>
        <authorList>
            <person name="Dassa B."/>
            <person name="Borovok I."/>
            <person name="Lamed R."/>
            <person name="Flint H."/>
            <person name="Yeoman C.J."/>
            <person name="White B."/>
            <person name="Bayer E.A."/>
        </authorList>
    </citation>
    <scope>NUCLEOTIDE SEQUENCE [LARGE SCALE GENOMIC DNA]</scope>
    <source>
        <strain evidence="1 2">SY3</strain>
    </source>
</reference>
<accession>A0A011VX40</accession>
<organism evidence="1 2">
    <name type="scientific">Ruminococcus albus SY3</name>
    <dbReference type="NCBI Taxonomy" id="1341156"/>
    <lineage>
        <taxon>Bacteria</taxon>
        <taxon>Bacillati</taxon>
        <taxon>Bacillota</taxon>
        <taxon>Clostridia</taxon>
        <taxon>Eubacteriales</taxon>
        <taxon>Oscillospiraceae</taxon>
        <taxon>Ruminococcus</taxon>
    </lineage>
</organism>
<sequence length="70" mass="8267">MVGVTAPAFYEKFDNFEKFLCTMHSEIFREACAVVQFNKVYAKLYNVIDKLLKRCYNDISFKSIMKGVRR</sequence>
<evidence type="ECO:0000313" key="1">
    <source>
        <dbReference type="EMBL" id="EXM39178.1"/>
    </source>
</evidence>
<proteinExistence type="predicted"/>
<evidence type="ECO:0000313" key="2">
    <source>
        <dbReference type="Proteomes" id="UP000021369"/>
    </source>
</evidence>
<comment type="caution">
    <text evidence="1">The sequence shown here is derived from an EMBL/GenBank/DDBJ whole genome shotgun (WGS) entry which is preliminary data.</text>
</comment>
<name>A0A011VX40_RUMAL</name>
<dbReference type="EMBL" id="JEOB01000003">
    <property type="protein sequence ID" value="EXM39178.1"/>
    <property type="molecule type" value="Genomic_DNA"/>
</dbReference>
<gene>
    <name evidence="1" type="ORF">RASY3_12290</name>
</gene>